<reference evidence="1 2" key="1">
    <citation type="journal article" date="2009" name="Proc. Natl. Acad. Sci. U.S.A.">
        <title>Hamiltonella defensa, genome evolution of protective bacterial endosymbiont from pathogenic ancestors.</title>
        <authorList>
            <person name="Degnan P.H."/>
            <person name="Yu Y."/>
            <person name="Sisneros N."/>
            <person name="Wing R.A."/>
            <person name="Moran N.A."/>
        </authorList>
    </citation>
    <scope>NUCLEOTIDE SEQUENCE [LARGE SCALE GENOMIC DNA]</scope>
    <source>
        <strain evidence="2">5AT</strain>
    </source>
</reference>
<keyword evidence="2" id="KW-1185">Reference proteome</keyword>
<evidence type="ECO:0000313" key="2">
    <source>
        <dbReference type="Proteomes" id="UP000002334"/>
    </source>
</evidence>
<dbReference type="Proteomes" id="UP000002334">
    <property type="component" value="Chromosome"/>
</dbReference>
<organism evidence="1 2">
    <name type="scientific">Hamiltonella defensa subsp. Acyrthosiphon pisum (strain 5AT)</name>
    <dbReference type="NCBI Taxonomy" id="572265"/>
    <lineage>
        <taxon>Bacteria</taxon>
        <taxon>Pseudomonadati</taxon>
        <taxon>Pseudomonadota</taxon>
        <taxon>Gammaproteobacteria</taxon>
        <taxon>Enterobacterales</taxon>
        <taxon>Enterobacteriaceae</taxon>
        <taxon>aphid secondary symbionts</taxon>
        <taxon>Candidatus Williamhamiltonella</taxon>
    </lineage>
</organism>
<dbReference type="EMBL" id="CP001277">
    <property type="protein sequence ID" value="ACQ68617.1"/>
    <property type="molecule type" value="Genomic_DNA"/>
</dbReference>
<protein>
    <submittedName>
        <fullName evidence="1">Uncharacterized protein</fullName>
    </submittedName>
</protein>
<dbReference type="Pfam" id="PF26636">
    <property type="entry name" value="DUF8209"/>
    <property type="match status" value="1"/>
</dbReference>
<dbReference type="HOGENOM" id="CLU_3389756_0_0_6"/>
<sequence>MGIGFIMNDVAQIAWETTHSYNLIAKEGEKLW</sequence>
<evidence type="ECO:0000313" key="1">
    <source>
        <dbReference type="EMBL" id="ACQ68617.1"/>
    </source>
</evidence>
<dbReference type="KEGG" id="hde:HDEF_2046"/>
<dbReference type="InterPro" id="IPR058522">
    <property type="entry name" value="DUF8209"/>
</dbReference>
<accession>C4K7S4</accession>
<name>C4K7S4_HAMD5</name>
<dbReference type="AlphaFoldDB" id="C4K7S4"/>
<proteinExistence type="predicted"/>
<gene>
    <name evidence="1" type="ordered locus">HDEF_2046</name>
</gene>